<evidence type="ECO:0000313" key="2">
    <source>
        <dbReference type="Proteomes" id="UP000615446"/>
    </source>
</evidence>
<gene>
    <name evidence="1" type="ORF">RCL2_000405300</name>
</gene>
<dbReference type="Proteomes" id="UP000615446">
    <property type="component" value="Unassembled WGS sequence"/>
</dbReference>
<name>A0A8H3QEE1_9GLOM</name>
<accession>A0A8H3QEE1</accession>
<reference evidence="1" key="1">
    <citation type="submission" date="2019-10" db="EMBL/GenBank/DDBJ databases">
        <title>Conservation and host-specific expression of non-tandemly repeated heterogenous ribosome RNA gene in arbuscular mycorrhizal fungi.</title>
        <authorList>
            <person name="Maeda T."/>
            <person name="Kobayashi Y."/>
            <person name="Nakagawa T."/>
            <person name="Ezawa T."/>
            <person name="Yamaguchi K."/>
            <person name="Bino T."/>
            <person name="Nishimoto Y."/>
            <person name="Shigenobu S."/>
            <person name="Kawaguchi M."/>
        </authorList>
    </citation>
    <scope>NUCLEOTIDE SEQUENCE</scope>
    <source>
        <strain evidence="1">HR1</strain>
    </source>
</reference>
<evidence type="ECO:0000313" key="1">
    <source>
        <dbReference type="EMBL" id="GES76653.1"/>
    </source>
</evidence>
<proteinExistence type="predicted"/>
<dbReference type="EMBL" id="BLAL01000025">
    <property type="protein sequence ID" value="GES76653.1"/>
    <property type="molecule type" value="Genomic_DNA"/>
</dbReference>
<dbReference type="OrthoDB" id="2381483at2759"/>
<protein>
    <submittedName>
        <fullName evidence="1">Uncharacterized protein</fullName>
    </submittedName>
</protein>
<sequence>MAEQSSLSEFLSSDVPALYYQGYRASDISASLYKIRDDSVKPRHFLGADNADEIEAILSDREGHSLHEFIDGNEPLRPIIDFDLPEDTLNAITPKLTCNQAKNSLCCAFRDTCLEVFPKWDKKTITIAESSDTKKISLHVSTTGMRLPNIAQVAMFTELVRKKLSVALQANSIIDNIANKSSFSLRMLGSPKYNEKTGEHIRMKKAIHPKDGSVFDFKIRPPNDESEIIENSPLLVIPESESISHSSIGVDVTEVELDLVEKLLRKSSIEGFNLPFPSEQSPDVFPLKRIAQSYCSLCDREHTNENAYIIRNKKSYSFHCYRADQEKPLGERKPSIKLALSESALSREKNLPALLRLKEPRISNPNDHFVWWDLICMCTSGSKFSRAEVYKAIQSTVAYIQLDKPVWILKHRDPENGLYFSMGAELKLAKFEIKIIEYGGEAVKLKSLIDQAVIKGLIVYADYDFLPYPISVPQPNTEFFNLFLGFLAKPAMDINKEIMDLIL</sequence>
<comment type="caution">
    <text evidence="1">The sequence shown here is derived from an EMBL/GenBank/DDBJ whole genome shotgun (WGS) entry which is preliminary data.</text>
</comment>
<dbReference type="AlphaFoldDB" id="A0A8H3QEE1"/>
<organism evidence="1 2">
    <name type="scientific">Rhizophagus clarus</name>
    <dbReference type="NCBI Taxonomy" id="94130"/>
    <lineage>
        <taxon>Eukaryota</taxon>
        <taxon>Fungi</taxon>
        <taxon>Fungi incertae sedis</taxon>
        <taxon>Mucoromycota</taxon>
        <taxon>Glomeromycotina</taxon>
        <taxon>Glomeromycetes</taxon>
        <taxon>Glomerales</taxon>
        <taxon>Glomeraceae</taxon>
        <taxon>Rhizophagus</taxon>
    </lineage>
</organism>